<evidence type="ECO:0000313" key="9">
    <source>
        <dbReference type="Proteomes" id="UP000282674"/>
    </source>
</evidence>
<evidence type="ECO:0000256" key="4">
    <source>
        <dbReference type="ARBA" id="ARBA00022989"/>
    </source>
</evidence>
<dbReference type="Pfam" id="PF09678">
    <property type="entry name" value="Caa3_CtaG"/>
    <property type="match status" value="1"/>
</dbReference>
<feature type="transmembrane region" description="Helical" evidence="7">
    <location>
        <begin position="241"/>
        <end position="262"/>
    </location>
</feature>
<keyword evidence="9" id="KW-1185">Reference proteome</keyword>
<dbReference type="GO" id="GO:0005886">
    <property type="term" value="C:plasma membrane"/>
    <property type="evidence" value="ECO:0007669"/>
    <property type="project" value="UniProtKB-SubCell"/>
</dbReference>
<comment type="caution">
    <text evidence="8">The sequence shown here is derived from an EMBL/GenBank/DDBJ whole genome shotgun (WGS) entry which is preliminary data.</text>
</comment>
<feature type="transmembrane region" description="Helical" evidence="7">
    <location>
        <begin position="160"/>
        <end position="176"/>
    </location>
</feature>
<feature type="transmembrane region" description="Helical" evidence="7">
    <location>
        <begin position="12"/>
        <end position="31"/>
    </location>
</feature>
<keyword evidence="2" id="KW-1003">Cell membrane</keyword>
<reference evidence="8 9" key="1">
    <citation type="submission" date="2018-10" db="EMBL/GenBank/DDBJ databases">
        <title>Isolation from soil.</title>
        <authorList>
            <person name="Hu J."/>
        </authorList>
    </citation>
    <scope>NUCLEOTIDE SEQUENCE [LARGE SCALE GENOMIC DNA]</scope>
    <source>
        <strain evidence="8 9">NEAU-Ht49</strain>
    </source>
</reference>
<evidence type="ECO:0000256" key="2">
    <source>
        <dbReference type="ARBA" id="ARBA00022475"/>
    </source>
</evidence>
<dbReference type="AlphaFoldDB" id="A0A3M2LKG5"/>
<feature type="transmembrane region" description="Helical" evidence="7">
    <location>
        <begin position="79"/>
        <end position="100"/>
    </location>
</feature>
<accession>A0A3M2LKG5</accession>
<feature type="transmembrane region" description="Helical" evidence="7">
    <location>
        <begin position="188"/>
        <end position="210"/>
    </location>
</feature>
<dbReference type="EMBL" id="RFFG01000095">
    <property type="protein sequence ID" value="RMI37954.1"/>
    <property type="molecule type" value="Genomic_DNA"/>
</dbReference>
<dbReference type="InterPro" id="IPR019108">
    <property type="entry name" value="Caa3_assmbl_CtaG-rel"/>
</dbReference>
<evidence type="ECO:0000256" key="5">
    <source>
        <dbReference type="ARBA" id="ARBA00023136"/>
    </source>
</evidence>
<dbReference type="OrthoDB" id="5241646at2"/>
<evidence type="ECO:0000256" key="3">
    <source>
        <dbReference type="ARBA" id="ARBA00022692"/>
    </source>
</evidence>
<keyword evidence="5 7" id="KW-0472">Membrane</keyword>
<evidence type="ECO:0000313" key="8">
    <source>
        <dbReference type="EMBL" id="RMI37954.1"/>
    </source>
</evidence>
<sequence length="330" mass="36452">MRELTVASAFTAWTFDPVMIVLVAALGAWYLRRARRADGWPLSRTLNFLGLGLGGVLAVTVTFVGAYDDTLFWPRALQVITLLAISPLFLANGAPFTLLLETMPDGPRRDRVRRVLSSRAVAVLTSPPAGTAALVVTPWLLYFSPLYELTLRNAVADETVKVALVLIGLVYYWARLQVDPMPRSYPHLLSMGITFAEAMFDGALGLTIMLRHHPIAASYYENVHRTWGPSIHRDQQIGGGLLWMVGDFAGMPFLVVLAIRMLRQDRVEAERVDRELDAEQERQVADQVAAGVVVDEPEMMRPWWETDPVLSRRYGTGGGGTGGRTPPPGP</sequence>
<feature type="transmembrane region" description="Helical" evidence="7">
    <location>
        <begin position="46"/>
        <end position="67"/>
    </location>
</feature>
<name>A0A3M2LKG5_9ACTN</name>
<comment type="subcellular location">
    <subcellularLocation>
        <location evidence="1">Cell membrane</location>
        <topology evidence="1">Multi-pass membrane protein</topology>
    </subcellularLocation>
</comment>
<gene>
    <name evidence="8" type="ORF">EBO15_34305</name>
</gene>
<feature type="region of interest" description="Disordered" evidence="6">
    <location>
        <begin position="310"/>
        <end position="330"/>
    </location>
</feature>
<keyword evidence="3 7" id="KW-0812">Transmembrane</keyword>
<dbReference type="Proteomes" id="UP000282674">
    <property type="component" value="Unassembled WGS sequence"/>
</dbReference>
<dbReference type="RefSeq" id="WP_122198636.1">
    <property type="nucleotide sequence ID" value="NZ_JBHSKC010000021.1"/>
</dbReference>
<evidence type="ECO:0000256" key="6">
    <source>
        <dbReference type="SAM" id="MobiDB-lite"/>
    </source>
</evidence>
<proteinExistence type="predicted"/>
<evidence type="ECO:0000256" key="7">
    <source>
        <dbReference type="SAM" id="Phobius"/>
    </source>
</evidence>
<organism evidence="8 9">
    <name type="scientific">Actinomadura harenae</name>
    <dbReference type="NCBI Taxonomy" id="2483351"/>
    <lineage>
        <taxon>Bacteria</taxon>
        <taxon>Bacillati</taxon>
        <taxon>Actinomycetota</taxon>
        <taxon>Actinomycetes</taxon>
        <taxon>Streptosporangiales</taxon>
        <taxon>Thermomonosporaceae</taxon>
        <taxon>Actinomadura</taxon>
    </lineage>
</organism>
<feature type="transmembrane region" description="Helical" evidence="7">
    <location>
        <begin position="121"/>
        <end position="140"/>
    </location>
</feature>
<protein>
    <submittedName>
        <fullName evidence="8">Cytochrome c oxidase assembly protein</fullName>
    </submittedName>
</protein>
<keyword evidence="4 7" id="KW-1133">Transmembrane helix</keyword>
<evidence type="ECO:0000256" key="1">
    <source>
        <dbReference type="ARBA" id="ARBA00004651"/>
    </source>
</evidence>